<dbReference type="InterPro" id="IPR036097">
    <property type="entry name" value="HisK_dim/P_sf"/>
</dbReference>
<dbReference type="CDD" id="cd12914">
    <property type="entry name" value="PDC1_DGC_like"/>
    <property type="match status" value="1"/>
</dbReference>
<evidence type="ECO:0000256" key="7">
    <source>
        <dbReference type="ARBA" id="ARBA00022840"/>
    </source>
</evidence>
<dbReference type="InterPro" id="IPR004358">
    <property type="entry name" value="Sig_transdc_His_kin-like_C"/>
</dbReference>
<dbReference type="InterPro" id="IPR013655">
    <property type="entry name" value="PAS_fold_3"/>
</dbReference>
<dbReference type="CDD" id="cd12915">
    <property type="entry name" value="PDC2_DGC_like"/>
    <property type="match status" value="1"/>
</dbReference>
<feature type="region of interest" description="Disordered" evidence="9">
    <location>
        <begin position="724"/>
        <end position="744"/>
    </location>
</feature>
<evidence type="ECO:0000256" key="1">
    <source>
        <dbReference type="ARBA" id="ARBA00000085"/>
    </source>
</evidence>
<feature type="domain" description="Histidine kinase" evidence="11">
    <location>
        <begin position="491"/>
        <end position="712"/>
    </location>
</feature>
<keyword evidence="5" id="KW-0547">Nucleotide-binding</keyword>
<evidence type="ECO:0000256" key="10">
    <source>
        <dbReference type="SAM" id="Phobius"/>
    </source>
</evidence>
<dbReference type="SMART" id="SM00387">
    <property type="entry name" value="HATPase_c"/>
    <property type="match status" value="1"/>
</dbReference>
<feature type="compositionally biased region" description="Basic and acidic residues" evidence="9">
    <location>
        <begin position="731"/>
        <end position="744"/>
    </location>
</feature>
<sequence length="744" mass="79963">MLLFPSLQIVPAIRGALRSWLAHLAFGAMALAVVATASWRLGESYIDQFRAQRENAALTRAAVAAEALEQTLLRSIEAVEGIQALTQTRENLLRSGDEAGAAAIAEHLRGLVHAEQFGVLQVSTINAAGWLSWTTPSGKDPMYLGDREHFLVHRNGETGLFISTPSIGRASGRWSVQLTRPLLNDHGGFDGVSVVSFDPIKLSNTLANLRFGENSVSVVLRFPDGRLVARSFDAERQLARPGQPDHPVIVAARTRPIGTLRMVSTVTGRPMLAAYRIVGATPLLVVVALDARSELADVASLARSVHVAMLSAPLLTVALWAVMVLRAVRRRSRAELRISRSRGEAAEIARAQITRLLAGLPAAVYSACVAWNGRIVRFSISENVERLTGWPNSRLVNRSDWTERVEDVDAEAWKAHYQAVLNSGEATIEYGFRRPDGTTMWLRDQARVLDGRCMSDMEIVGYISDITEERSLRAQTIATAKLATLGEMAAGLGHELNQPIAIMSLAAENASRALGTKGAGGIAFAVQRMKRIAEQASRARTIVDHLRIFGRKDEDQLGLVDVAAVVDGAMTLVANALHNAGVTVRIDLPDDLPQVLARKVLAEQVLLNLMLNARDAMATNPSEVPCRITITAAGNPAAGTVVLDVRDAGLGIPETVLGRMFDPFFTTKDVGKGTGLGLSICHGIMRSFGGTIAALNADGGGAILRLTFRRASNAAAGDSIVAPRTLAEGAPDERNEHGRYHPAD</sequence>
<dbReference type="SUPFAM" id="SSF55785">
    <property type="entry name" value="PYP-like sensor domain (PAS domain)"/>
    <property type="match status" value="1"/>
</dbReference>
<evidence type="ECO:0000313" key="13">
    <source>
        <dbReference type="EMBL" id="PPQ27756.1"/>
    </source>
</evidence>
<comment type="caution">
    <text evidence="13">The sequence shown here is derived from an EMBL/GenBank/DDBJ whole genome shotgun (WGS) entry which is preliminary data.</text>
</comment>
<dbReference type="InterPro" id="IPR005467">
    <property type="entry name" value="His_kinase_dom"/>
</dbReference>
<dbReference type="EMBL" id="NHRY01000254">
    <property type="protein sequence ID" value="PPQ27756.1"/>
    <property type="molecule type" value="Genomic_DNA"/>
</dbReference>
<evidence type="ECO:0000256" key="3">
    <source>
        <dbReference type="ARBA" id="ARBA00022553"/>
    </source>
</evidence>
<dbReference type="PROSITE" id="PS50109">
    <property type="entry name" value="HIS_KIN"/>
    <property type="match status" value="1"/>
</dbReference>
<dbReference type="SUPFAM" id="SSF47384">
    <property type="entry name" value="Homodimeric domain of signal transducing histidine kinase"/>
    <property type="match status" value="1"/>
</dbReference>
<evidence type="ECO:0000256" key="6">
    <source>
        <dbReference type="ARBA" id="ARBA00022777"/>
    </source>
</evidence>
<keyword evidence="10" id="KW-0472">Membrane</keyword>
<dbReference type="PANTHER" id="PTHR43065:SF46">
    <property type="entry name" value="C4-DICARBOXYLATE TRANSPORT SENSOR PROTEIN DCTB"/>
    <property type="match status" value="1"/>
</dbReference>
<dbReference type="SMART" id="SM00388">
    <property type="entry name" value="HisKA"/>
    <property type="match status" value="1"/>
</dbReference>
<dbReference type="InterPro" id="IPR003661">
    <property type="entry name" value="HisK_dim/P_dom"/>
</dbReference>
<comment type="catalytic activity">
    <reaction evidence="1">
        <text>ATP + protein L-histidine = ADP + protein N-phospho-L-histidine.</text>
        <dbReference type="EC" id="2.7.13.3"/>
    </reaction>
</comment>
<dbReference type="Gene3D" id="3.30.450.20">
    <property type="entry name" value="PAS domain"/>
    <property type="match status" value="3"/>
</dbReference>
<keyword evidence="3" id="KW-0597">Phosphoprotein</keyword>
<dbReference type="Pfam" id="PF02518">
    <property type="entry name" value="HATPase_c"/>
    <property type="match status" value="1"/>
</dbReference>
<evidence type="ECO:0000259" key="11">
    <source>
        <dbReference type="PROSITE" id="PS50109"/>
    </source>
</evidence>
<dbReference type="AlphaFoldDB" id="A0A2S6MZI3"/>
<keyword evidence="10" id="KW-0812">Transmembrane</keyword>
<evidence type="ECO:0000256" key="5">
    <source>
        <dbReference type="ARBA" id="ARBA00022741"/>
    </source>
</evidence>
<name>A0A2S6MZI3_RHOGL</name>
<reference evidence="13 14" key="1">
    <citation type="journal article" date="2018" name="Arch. Microbiol.">
        <title>New insights into the metabolic potential of the phototrophic purple bacterium Rhodopila globiformis DSM 161(T) from its draft genome sequence and evidence for a vanadium-dependent nitrogenase.</title>
        <authorList>
            <person name="Imhoff J.F."/>
            <person name="Rahn T."/>
            <person name="Kunzel S."/>
            <person name="Neulinger S.C."/>
        </authorList>
    </citation>
    <scope>NUCLEOTIDE SEQUENCE [LARGE SCALE GENOMIC DNA]</scope>
    <source>
        <strain evidence="13 14">DSM 161</strain>
    </source>
</reference>
<dbReference type="PROSITE" id="PS50113">
    <property type="entry name" value="PAC"/>
    <property type="match status" value="1"/>
</dbReference>
<evidence type="ECO:0000256" key="9">
    <source>
        <dbReference type="SAM" id="MobiDB-lite"/>
    </source>
</evidence>
<evidence type="ECO:0000259" key="12">
    <source>
        <dbReference type="PROSITE" id="PS50113"/>
    </source>
</evidence>
<protein>
    <recommendedName>
        <fullName evidence="2">histidine kinase</fullName>
        <ecNumber evidence="2">2.7.13.3</ecNumber>
    </recommendedName>
</protein>
<dbReference type="OrthoDB" id="9796100at2"/>
<dbReference type="SUPFAM" id="SSF55874">
    <property type="entry name" value="ATPase domain of HSP90 chaperone/DNA topoisomerase II/histidine kinase"/>
    <property type="match status" value="1"/>
</dbReference>
<dbReference type="InterPro" id="IPR000700">
    <property type="entry name" value="PAS-assoc_C"/>
</dbReference>
<keyword evidence="7" id="KW-0067">ATP-binding</keyword>
<dbReference type="InterPro" id="IPR036890">
    <property type="entry name" value="HATPase_C_sf"/>
</dbReference>
<dbReference type="InterPro" id="IPR001610">
    <property type="entry name" value="PAC"/>
</dbReference>
<feature type="domain" description="PAC" evidence="12">
    <location>
        <begin position="426"/>
        <end position="478"/>
    </location>
</feature>
<dbReference type="Pfam" id="PF08447">
    <property type="entry name" value="PAS_3"/>
    <property type="match status" value="1"/>
</dbReference>
<keyword evidence="4" id="KW-0808">Transferase</keyword>
<evidence type="ECO:0000313" key="14">
    <source>
        <dbReference type="Proteomes" id="UP000239724"/>
    </source>
</evidence>
<gene>
    <name evidence="13" type="ORF">CCS01_26575</name>
</gene>
<evidence type="ECO:0000256" key="2">
    <source>
        <dbReference type="ARBA" id="ARBA00012438"/>
    </source>
</evidence>
<dbReference type="EC" id="2.7.13.3" evidence="2"/>
<keyword evidence="10" id="KW-1133">Transmembrane helix</keyword>
<keyword evidence="14" id="KW-1185">Reference proteome</keyword>
<keyword evidence="6" id="KW-0418">Kinase</keyword>
<dbReference type="Gene3D" id="1.10.287.130">
    <property type="match status" value="1"/>
</dbReference>
<dbReference type="Gene3D" id="3.30.565.10">
    <property type="entry name" value="Histidine kinase-like ATPase, C-terminal domain"/>
    <property type="match status" value="1"/>
</dbReference>
<dbReference type="SMART" id="SM00086">
    <property type="entry name" value="PAC"/>
    <property type="match status" value="1"/>
</dbReference>
<feature type="transmembrane region" description="Helical" evidence="10">
    <location>
        <begin position="20"/>
        <end position="41"/>
    </location>
</feature>
<feature type="transmembrane region" description="Helical" evidence="10">
    <location>
        <begin position="271"/>
        <end position="289"/>
    </location>
</feature>
<dbReference type="Proteomes" id="UP000239724">
    <property type="component" value="Unassembled WGS sequence"/>
</dbReference>
<dbReference type="InterPro" id="IPR035965">
    <property type="entry name" value="PAS-like_dom_sf"/>
</dbReference>
<dbReference type="PRINTS" id="PR00344">
    <property type="entry name" value="BCTRLSENSOR"/>
</dbReference>
<dbReference type="GO" id="GO:0005524">
    <property type="term" value="F:ATP binding"/>
    <property type="evidence" value="ECO:0007669"/>
    <property type="project" value="UniProtKB-KW"/>
</dbReference>
<proteinExistence type="predicted"/>
<feature type="transmembrane region" description="Helical" evidence="10">
    <location>
        <begin position="309"/>
        <end position="328"/>
    </location>
</feature>
<evidence type="ECO:0000256" key="8">
    <source>
        <dbReference type="ARBA" id="ARBA00023012"/>
    </source>
</evidence>
<evidence type="ECO:0000256" key="4">
    <source>
        <dbReference type="ARBA" id="ARBA00022679"/>
    </source>
</evidence>
<dbReference type="PANTHER" id="PTHR43065">
    <property type="entry name" value="SENSOR HISTIDINE KINASE"/>
    <property type="match status" value="1"/>
</dbReference>
<dbReference type="InterPro" id="IPR003594">
    <property type="entry name" value="HATPase_dom"/>
</dbReference>
<dbReference type="CDD" id="cd00082">
    <property type="entry name" value="HisKA"/>
    <property type="match status" value="1"/>
</dbReference>
<organism evidence="13 14">
    <name type="scientific">Rhodopila globiformis</name>
    <name type="common">Rhodopseudomonas globiformis</name>
    <dbReference type="NCBI Taxonomy" id="1071"/>
    <lineage>
        <taxon>Bacteria</taxon>
        <taxon>Pseudomonadati</taxon>
        <taxon>Pseudomonadota</taxon>
        <taxon>Alphaproteobacteria</taxon>
        <taxon>Acetobacterales</taxon>
        <taxon>Acetobacteraceae</taxon>
        <taxon>Rhodopila</taxon>
    </lineage>
</organism>
<accession>A0A2S6MZI3</accession>
<dbReference type="RefSeq" id="WP_104521846.1">
    <property type="nucleotide sequence ID" value="NZ_NHRY01000254.1"/>
</dbReference>
<dbReference type="GO" id="GO:0000155">
    <property type="term" value="F:phosphorelay sensor kinase activity"/>
    <property type="evidence" value="ECO:0007669"/>
    <property type="project" value="InterPro"/>
</dbReference>
<dbReference type="InterPro" id="IPR000014">
    <property type="entry name" value="PAS"/>
</dbReference>
<dbReference type="CDD" id="cd00130">
    <property type="entry name" value="PAS"/>
    <property type="match status" value="1"/>
</dbReference>
<keyword evidence="8" id="KW-0902">Two-component regulatory system</keyword>